<sequence length="533" mass="55287">MGDQFWADLDQLHALAPEFDRIGSDVHAAVERLRHALAAEGAPWGDDDAGKSFANSYLPEQQRSMLDLSDLVKVLQQAGPDLRQLVTNLEDQDRALGQQVGDRMPGIEPSRREATPSVTPPAQPLPSSALAPGPSAVETGKPPATPRVSPPGGGGGSGAQQTPVSSGAQPPSRAASGTRKPSSEDPRTGGNPTGTPPAAASSARNSANPSDVRKTAAAASTPWQAAPRRDVDAGVRIASTAEAGGRAAGDAARTSASSRTPWSTPSSARAAPRVSAPESGSPPRASGPRGTKRPEREPASSKVGKPAESLAARLARELAERHGVQAFGFETPGVSDDVLRELTVAVHDVLPIYPAIDLRAIGVDELPEGELTRLEWDADGPAPYTVRIVLAARAAVDPGGLERTVAAAERLGMLAPGSGQRPVYSSIVRELGGALDVAGGFAARSVAHRALVATYLSRPDTADRGSLGRVVAGFRRWRAQLSGRSFQGDRFDPAAALSEAFTDVVLNGEAVPPARVLHGVLADQGRVARAPRR</sequence>
<evidence type="ECO:0000313" key="2">
    <source>
        <dbReference type="EMBL" id="MFF4026849.1"/>
    </source>
</evidence>
<feature type="compositionally biased region" description="Low complexity" evidence="1">
    <location>
        <begin position="240"/>
        <end position="277"/>
    </location>
</feature>
<evidence type="ECO:0000313" key="3">
    <source>
        <dbReference type="Proteomes" id="UP001602089"/>
    </source>
</evidence>
<proteinExistence type="predicted"/>
<accession>A0ABW6TL46</accession>
<dbReference type="Gene3D" id="1.10.287.1060">
    <property type="entry name" value="ESAT-6-like"/>
    <property type="match status" value="1"/>
</dbReference>
<dbReference type="Proteomes" id="UP001602089">
    <property type="component" value="Unassembled WGS sequence"/>
</dbReference>
<feature type="compositionally biased region" description="Low complexity" evidence="1">
    <location>
        <begin position="196"/>
        <end position="226"/>
    </location>
</feature>
<dbReference type="RefSeq" id="WP_387131811.1">
    <property type="nucleotide sequence ID" value="NZ_JBIATK010000012.1"/>
</dbReference>
<evidence type="ECO:0000256" key="1">
    <source>
        <dbReference type="SAM" id="MobiDB-lite"/>
    </source>
</evidence>
<feature type="compositionally biased region" description="Polar residues" evidence="1">
    <location>
        <begin position="159"/>
        <end position="169"/>
    </location>
</feature>
<reference evidence="2 3" key="1">
    <citation type="submission" date="2024-10" db="EMBL/GenBank/DDBJ databases">
        <title>The Natural Products Discovery Center: Release of the First 8490 Sequenced Strains for Exploring Actinobacteria Biosynthetic Diversity.</title>
        <authorList>
            <person name="Kalkreuter E."/>
            <person name="Kautsar S.A."/>
            <person name="Yang D."/>
            <person name="Bader C.D."/>
            <person name="Teijaro C.N."/>
            <person name="Fluegel L."/>
            <person name="Davis C.M."/>
            <person name="Simpson J.R."/>
            <person name="Lauterbach L."/>
            <person name="Steele A.D."/>
            <person name="Gui C."/>
            <person name="Meng S."/>
            <person name="Li G."/>
            <person name="Viehrig K."/>
            <person name="Ye F."/>
            <person name="Su P."/>
            <person name="Kiefer A.F."/>
            <person name="Nichols A."/>
            <person name="Cepeda A.J."/>
            <person name="Yan W."/>
            <person name="Fan B."/>
            <person name="Jiang Y."/>
            <person name="Adhikari A."/>
            <person name="Zheng C.-J."/>
            <person name="Schuster L."/>
            <person name="Cowan T.M."/>
            <person name="Smanski M.J."/>
            <person name="Chevrette M.G."/>
            <person name="De Carvalho L.P.S."/>
            <person name="Shen B."/>
        </authorList>
    </citation>
    <scope>NUCLEOTIDE SEQUENCE [LARGE SCALE GENOMIC DNA]</scope>
    <source>
        <strain evidence="2 3">NPDC001867</strain>
    </source>
</reference>
<name>A0ABW6TL46_9NOCA</name>
<dbReference type="EMBL" id="JBIATK010000012">
    <property type="protein sequence ID" value="MFF4026849.1"/>
    <property type="molecule type" value="Genomic_DNA"/>
</dbReference>
<feature type="compositionally biased region" description="Low complexity" evidence="1">
    <location>
        <begin position="125"/>
        <end position="136"/>
    </location>
</feature>
<comment type="caution">
    <text evidence="2">The sequence shown here is derived from an EMBL/GenBank/DDBJ whole genome shotgun (WGS) entry which is preliminary data.</text>
</comment>
<evidence type="ECO:0008006" key="4">
    <source>
        <dbReference type="Google" id="ProtNLM"/>
    </source>
</evidence>
<organism evidence="2 3">
    <name type="scientific">Nocardia elegans</name>
    <dbReference type="NCBI Taxonomy" id="300029"/>
    <lineage>
        <taxon>Bacteria</taxon>
        <taxon>Bacillati</taxon>
        <taxon>Actinomycetota</taxon>
        <taxon>Actinomycetes</taxon>
        <taxon>Mycobacteriales</taxon>
        <taxon>Nocardiaceae</taxon>
        <taxon>Nocardia</taxon>
    </lineage>
</organism>
<feature type="region of interest" description="Disordered" evidence="1">
    <location>
        <begin position="95"/>
        <end position="309"/>
    </location>
</feature>
<keyword evidence="3" id="KW-1185">Reference proteome</keyword>
<protein>
    <recommendedName>
        <fullName evidence="4">WXG100 family type VII secretion target</fullName>
    </recommendedName>
</protein>
<gene>
    <name evidence="2" type="ORF">ACFYY5_28760</name>
</gene>